<sequence>METGNVVLAVFAILSALFRGYIKPRIDELGFFRKAVNLNNDRCYRVEALEACEDLYVNREFGLAYFACSNRLQRAYWEPPLGLLRRDKLPFPSQDYIAILDLNTLEHRKLDLVNLPPHLIKNGLHTHGLDLYVHPSDSFNDGHGQIRLSGDSSDGSGSVRKATIYAINHNPPDDLNSTSSVGAQSVVEVFDTVLGDTQATHRRTIESEFILTPNNIVGMSESSFYVTNDHQKKVHWRRKLEPYLMESELDSIAYCSFAAEVDCKVAWHGKRPFPNGLAKGPDNYLYMATTVNSWLQVFEIQPNHTLFLKEELKLPRMTDNIHVTPSGSIFLTNIPTITKFIKKVKNYPTDSSLGSPVEIWKVSNVTGENALIGGKMQVEKIFGDDSNEVSGSTGVAIWNSKLILTGLASSYVSICELDSELLN</sequence>
<dbReference type="PANTHER" id="PTHR11799">
    <property type="entry name" value="PARAOXONASE"/>
    <property type="match status" value="1"/>
</dbReference>
<dbReference type="EMBL" id="CALTRL010000786">
    <property type="protein sequence ID" value="CAH7669655.1"/>
    <property type="molecule type" value="Genomic_DNA"/>
</dbReference>
<name>A0AAV0AN13_PHAPC</name>
<dbReference type="Gene3D" id="2.120.10.30">
    <property type="entry name" value="TolB, C-terminal domain"/>
    <property type="match status" value="1"/>
</dbReference>
<dbReference type="Proteomes" id="UP001153365">
    <property type="component" value="Unassembled WGS sequence"/>
</dbReference>
<gene>
    <name evidence="2" type="ORF">PPACK8108_LOCUS4300</name>
</gene>
<dbReference type="PANTHER" id="PTHR11799:SF12">
    <property type="entry name" value="PARAOXONASE-RELATED"/>
    <property type="match status" value="1"/>
</dbReference>
<reference evidence="2" key="1">
    <citation type="submission" date="2022-06" db="EMBL/GenBank/DDBJ databases">
        <authorList>
            <consortium name="SYNGENTA / RWTH Aachen University"/>
        </authorList>
    </citation>
    <scope>NUCLEOTIDE SEQUENCE</scope>
</reference>
<evidence type="ECO:0000313" key="3">
    <source>
        <dbReference type="Proteomes" id="UP001153365"/>
    </source>
</evidence>
<keyword evidence="1" id="KW-0472">Membrane</keyword>
<dbReference type="InterPro" id="IPR051288">
    <property type="entry name" value="Serum_paraoxonase/arylesterase"/>
</dbReference>
<proteinExistence type="predicted"/>
<organism evidence="2 3">
    <name type="scientific">Phakopsora pachyrhizi</name>
    <name type="common">Asian soybean rust disease fungus</name>
    <dbReference type="NCBI Taxonomy" id="170000"/>
    <lineage>
        <taxon>Eukaryota</taxon>
        <taxon>Fungi</taxon>
        <taxon>Dikarya</taxon>
        <taxon>Basidiomycota</taxon>
        <taxon>Pucciniomycotina</taxon>
        <taxon>Pucciniomycetes</taxon>
        <taxon>Pucciniales</taxon>
        <taxon>Phakopsoraceae</taxon>
        <taxon>Phakopsora</taxon>
    </lineage>
</organism>
<feature type="transmembrane region" description="Helical" evidence="1">
    <location>
        <begin position="6"/>
        <end position="22"/>
    </location>
</feature>
<evidence type="ECO:0000313" key="2">
    <source>
        <dbReference type="EMBL" id="CAH7669655.1"/>
    </source>
</evidence>
<dbReference type="AlphaFoldDB" id="A0AAV0AN13"/>
<dbReference type="SUPFAM" id="SSF63829">
    <property type="entry name" value="Calcium-dependent phosphotriesterase"/>
    <property type="match status" value="1"/>
</dbReference>
<keyword evidence="3" id="KW-1185">Reference proteome</keyword>
<accession>A0AAV0AN13</accession>
<keyword evidence="1" id="KW-1133">Transmembrane helix</keyword>
<protein>
    <recommendedName>
        <fullName evidence="4">Serum paraoxonase/arylesterase</fullName>
    </recommendedName>
</protein>
<comment type="caution">
    <text evidence="2">The sequence shown here is derived from an EMBL/GenBank/DDBJ whole genome shotgun (WGS) entry which is preliminary data.</text>
</comment>
<evidence type="ECO:0008006" key="4">
    <source>
        <dbReference type="Google" id="ProtNLM"/>
    </source>
</evidence>
<evidence type="ECO:0000256" key="1">
    <source>
        <dbReference type="SAM" id="Phobius"/>
    </source>
</evidence>
<dbReference type="InterPro" id="IPR011042">
    <property type="entry name" value="6-blade_b-propeller_TolB-like"/>
</dbReference>
<keyword evidence="1" id="KW-0812">Transmembrane</keyword>